<dbReference type="Pfam" id="PF12787">
    <property type="entry name" value="EcsC"/>
    <property type="match status" value="1"/>
</dbReference>
<dbReference type="InterPro" id="IPR024787">
    <property type="entry name" value="EcsC"/>
</dbReference>
<dbReference type="EMBL" id="JACXAI010000011">
    <property type="protein sequence ID" value="MBD1380702.1"/>
    <property type="molecule type" value="Genomic_DNA"/>
</dbReference>
<proteinExistence type="predicted"/>
<accession>A0A926RY07</accession>
<dbReference type="PANTHER" id="PTHR41260">
    <property type="entry name" value="PROTEIN ECSC"/>
    <property type="match status" value="1"/>
</dbReference>
<dbReference type="AlphaFoldDB" id="A0A926RY07"/>
<dbReference type="Proteomes" id="UP000626844">
    <property type="component" value="Unassembled WGS sequence"/>
</dbReference>
<organism evidence="1 2">
    <name type="scientific">Metabacillus arenae</name>
    <dbReference type="NCBI Taxonomy" id="2771434"/>
    <lineage>
        <taxon>Bacteria</taxon>
        <taxon>Bacillati</taxon>
        <taxon>Bacillota</taxon>
        <taxon>Bacilli</taxon>
        <taxon>Bacillales</taxon>
        <taxon>Bacillaceae</taxon>
        <taxon>Metabacillus</taxon>
    </lineage>
</organism>
<keyword evidence="2" id="KW-1185">Reference proteome</keyword>
<reference evidence="1" key="1">
    <citation type="submission" date="2020-09" db="EMBL/GenBank/DDBJ databases">
        <title>A novel bacterium of genus Bacillus, isolated from South China Sea.</title>
        <authorList>
            <person name="Huang H."/>
            <person name="Mo K."/>
            <person name="Hu Y."/>
        </authorList>
    </citation>
    <scope>NUCLEOTIDE SEQUENCE</scope>
    <source>
        <strain evidence="1">IB182487</strain>
    </source>
</reference>
<dbReference type="PANTHER" id="PTHR41260:SF1">
    <property type="entry name" value="PROTEIN ECSC"/>
    <property type="match status" value="1"/>
</dbReference>
<protein>
    <submittedName>
        <fullName evidence="1">EcsC family protein</fullName>
    </submittedName>
</protein>
<name>A0A926RY07_9BACI</name>
<comment type="caution">
    <text evidence="1">The sequence shown here is derived from an EMBL/GenBank/DDBJ whole genome shotgun (WGS) entry which is preliminary data.</text>
</comment>
<sequence>MSYERKVEFEVQQWKTKLLRKSSVFERVSKRVQNKINEKIPEKIHVVVTESIKKMVEATLHGSNLTTFKKDTSNLSLEEKDKLVFETLKKYQKAAAIEGAGTGAGGFALSLADFPLLLGIKMKFLFEAASIYGFNTKKIEERVFLLHLFQLAFSSEEKRPLLLEKIEAWDQMNENNIDWRVFQQDYRDFIDLVKLFQLLPGIGAVVGGVANYKLLDHLGEYAMNGFRLRIIKDGNE</sequence>
<evidence type="ECO:0000313" key="1">
    <source>
        <dbReference type="EMBL" id="MBD1380702.1"/>
    </source>
</evidence>
<gene>
    <name evidence="1" type="ORF">IC621_10720</name>
</gene>
<evidence type="ECO:0000313" key="2">
    <source>
        <dbReference type="Proteomes" id="UP000626844"/>
    </source>
</evidence>
<dbReference type="RefSeq" id="WP_191158293.1">
    <property type="nucleotide sequence ID" value="NZ_JACXAI010000011.1"/>
</dbReference>